<dbReference type="EMBL" id="FMDN01000008">
    <property type="protein sequence ID" value="SCG53732.1"/>
    <property type="molecule type" value="Genomic_DNA"/>
</dbReference>
<evidence type="ECO:0000313" key="6">
    <source>
        <dbReference type="EMBL" id="SCG53732.1"/>
    </source>
</evidence>
<evidence type="ECO:0000259" key="5">
    <source>
        <dbReference type="PROSITE" id="PS50173"/>
    </source>
</evidence>
<keyword evidence="4" id="KW-0479">Metal-binding</keyword>
<dbReference type="GO" id="GO:0006261">
    <property type="term" value="P:DNA-templated DNA replication"/>
    <property type="evidence" value="ECO:0007669"/>
    <property type="project" value="UniProtKB-UniRule"/>
</dbReference>
<comment type="catalytic activity">
    <reaction evidence="3 4">
        <text>DNA(n) + a 2'-deoxyribonucleoside 5'-triphosphate = DNA(n+1) + diphosphate</text>
        <dbReference type="Rhea" id="RHEA:22508"/>
        <dbReference type="Rhea" id="RHEA-COMP:17339"/>
        <dbReference type="Rhea" id="RHEA-COMP:17340"/>
        <dbReference type="ChEBI" id="CHEBI:33019"/>
        <dbReference type="ChEBI" id="CHEBI:61560"/>
        <dbReference type="ChEBI" id="CHEBI:173112"/>
        <dbReference type="EC" id="2.7.7.7"/>
    </reaction>
</comment>
<dbReference type="GO" id="GO:0042276">
    <property type="term" value="P:error-prone translesion synthesis"/>
    <property type="evidence" value="ECO:0007669"/>
    <property type="project" value="TreeGrafter"/>
</dbReference>
<dbReference type="GO" id="GO:0009432">
    <property type="term" value="P:SOS response"/>
    <property type="evidence" value="ECO:0007669"/>
    <property type="project" value="TreeGrafter"/>
</dbReference>
<evidence type="ECO:0000256" key="1">
    <source>
        <dbReference type="ARBA" id="ARBA00010945"/>
    </source>
</evidence>
<dbReference type="Proteomes" id="UP000199408">
    <property type="component" value="Unassembled WGS sequence"/>
</dbReference>
<protein>
    <recommendedName>
        <fullName evidence="4">DNA polymerase IV</fullName>
        <shortName evidence="4">Pol IV</shortName>
        <ecNumber evidence="4">2.7.7.7</ecNumber>
    </recommendedName>
</protein>
<dbReference type="Pfam" id="PF11799">
    <property type="entry name" value="IMS_C"/>
    <property type="match status" value="1"/>
</dbReference>
<keyword evidence="4" id="KW-0460">Magnesium</keyword>
<dbReference type="GO" id="GO:0005829">
    <property type="term" value="C:cytosol"/>
    <property type="evidence" value="ECO:0007669"/>
    <property type="project" value="TreeGrafter"/>
</dbReference>
<keyword evidence="4" id="KW-0235">DNA replication</keyword>
<feature type="binding site" evidence="4">
    <location>
        <position position="13"/>
    </location>
    <ligand>
        <name>Mg(2+)</name>
        <dbReference type="ChEBI" id="CHEBI:18420"/>
    </ligand>
</feature>
<dbReference type="STRING" id="47864.GA0070560_10879"/>
<evidence type="ECO:0000256" key="2">
    <source>
        <dbReference type="ARBA" id="ARBA00025589"/>
    </source>
</evidence>
<reference evidence="7" key="1">
    <citation type="submission" date="2016-06" db="EMBL/GenBank/DDBJ databases">
        <authorList>
            <person name="Varghese N."/>
        </authorList>
    </citation>
    <scope>NUCLEOTIDE SEQUENCE [LARGE SCALE GENOMIC DNA]</scope>
    <source>
        <strain evidence="7">DSM 43171</strain>
    </source>
</reference>
<comment type="similarity">
    <text evidence="1 4">Belongs to the DNA polymerase type-Y family.</text>
</comment>
<dbReference type="PANTHER" id="PTHR11076">
    <property type="entry name" value="DNA REPAIR POLYMERASE UMUC / TRANSFERASE FAMILY MEMBER"/>
    <property type="match status" value="1"/>
</dbReference>
<organism evidence="6 7">
    <name type="scientific">Micromonospora halophytica</name>
    <dbReference type="NCBI Taxonomy" id="47864"/>
    <lineage>
        <taxon>Bacteria</taxon>
        <taxon>Bacillati</taxon>
        <taxon>Actinomycetota</taxon>
        <taxon>Actinomycetes</taxon>
        <taxon>Micromonosporales</taxon>
        <taxon>Micromonosporaceae</taxon>
        <taxon>Micromonospora</taxon>
    </lineage>
</organism>
<dbReference type="Gene3D" id="1.10.150.20">
    <property type="entry name" value="5' to 3' exonuclease, C-terminal subdomain"/>
    <property type="match status" value="1"/>
</dbReference>
<dbReference type="PROSITE" id="PS50173">
    <property type="entry name" value="UMUC"/>
    <property type="match status" value="1"/>
</dbReference>
<dbReference type="GO" id="GO:0006281">
    <property type="term" value="P:DNA repair"/>
    <property type="evidence" value="ECO:0007669"/>
    <property type="project" value="UniProtKB-UniRule"/>
</dbReference>
<dbReference type="Pfam" id="PF00817">
    <property type="entry name" value="IMS"/>
    <property type="match status" value="1"/>
</dbReference>
<dbReference type="NCBIfam" id="NF002677">
    <property type="entry name" value="PRK02406.1"/>
    <property type="match status" value="1"/>
</dbReference>
<comment type="subcellular location">
    <subcellularLocation>
        <location evidence="4">Cytoplasm</location>
    </subcellularLocation>
</comment>
<dbReference type="Gene3D" id="3.40.1170.60">
    <property type="match status" value="1"/>
</dbReference>
<keyword evidence="4" id="KW-0515">Mutator protein</keyword>
<dbReference type="SUPFAM" id="SSF56672">
    <property type="entry name" value="DNA/RNA polymerases"/>
    <property type="match status" value="1"/>
</dbReference>
<keyword evidence="4" id="KW-0234">DNA repair</keyword>
<dbReference type="CDD" id="cd03586">
    <property type="entry name" value="PolY_Pol_IV_kappa"/>
    <property type="match status" value="1"/>
</dbReference>
<feature type="site" description="Substrate discrimination" evidence="4">
    <location>
        <position position="18"/>
    </location>
</feature>
<gene>
    <name evidence="4" type="primary">dinB</name>
    <name evidence="6" type="ORF">GA0070560_10879</name>
</gene>
<proteinExistence type="inferred from homology"/>
<comment type="function">
    <text evidence="2 4">Poorly processive, error-prone DNA polymerase involved in untargeted mutagenesis. Copies undamaged DNA at stalled replication forks, which arise in vivo from mismatched or misaligned primer ends. These misaligned primers can be extended by PolIV. Exhibits no 3'-5' exonuclease (proofreading) activity. May be involved in translesional synthesis, in conjunction with the beta clamp from PolIII.</text>
</comment>
<dbReference type="EC" id="2.7.7.7" evidence="4"/>
<dbReference type="GO" id="GO:0003684">
    <property type="term" value="F:damaged DNA binding"/>
    <property type="evidence" value="ECO:0007669"/>
    <property type="project" value="InterPro"/>
</dbReference>
<dbReference type="InterPro" id="IPR001126">
    <property type="entry name" value="UmuC"/>
</dbReference>
<dbReference type="InterPro" id="IPR017961">
    <property type="entry name" value="DNA_pol_Y-fam_little_finger"/>
</dbReference>
<feature type="binding site" evidence="4">
    <location>
        <position position="103"/>
    </location>
    <ligand>
        <name>Mg(2+)</name>
        <dbReference type="ChEBI" id="CHEBI:18420"/>
    </ligand>
</feature>
<keyword evidence="4" id="KW-0963">Cytoplasm</keyword>
<dbReference type="AlphaFoldDB" id="A0A1C5I5P2"/>
<feature type="active site" evidence="4">
    <location>
        <position position="104"/>
    </location>
</feature>
<keyword evidence="7" id="KW-1185">Reference proteome</keyword>
<comment type="subunit">
    <text evidence="4">Monomer.</text>
</comment>
<accession>A0A1C5I5P2</accession>
<keyword evidence="4" id="KW-0238">DNA-binding</keyword>
<keyword evidence="4" id="KW-0227">DNA damage</keyword>
<dbReference type="InterPro" id="IPR036775">
    <property type="entry name" value="DNA_pol_Y-fam_lit_finger_sf"/>
</dbReference>
<dbReference type="Gene3D" id="3.30.1490.100">
    <property type="entry name" value="DNA polymerase, Y-family, little finger domain"/>
    <property type="match status" value="1"/>
</dbReference>
<evidence type="ECO:0000256" key="4">
    <source>
        <dbReference type="HAMAP-Rule" id="MF_01113"/>
    </source>
</evidence>
<dbReference type="GO" id="GO:0000287">
    <property type="term" value="F:magnesium ion binding"/>
    <property type="evidence" value="ECO:0007669"/>
    <property type="project" value="UniProtKB-UniRule"/>
</dbReference>
<keyword evidence="4" id="KW-0808">Transferase</keyword>
<dbReference type="InterPro" id="IPR022880">
    <property type="entry name" value="DNApol_IV"/>
</dbReference>
<dbReference type="InterPro" id="IPR043502">
    <property type="entry name" value="DNA/RNA_pol_sf"/>
</dbReference>
<comment type="cofactor">
    <cofactor evidence="4">
        <name>Mg(2+)</name>
        <dbReference type="ChEBI" id="CHEBI:18420"/>
    </cofactor>
    <text evidence="4">Binds 2 magnesium ions per subunit.</text>
</comment>
<name>A0A1C5I5P2_9ACTN</name>
<dbReference type="GO" id="GO:0003887">
    <property type="term" value="F:DNA-directed DNA polymerase activity"/>
    <property type="evidence" value="ECO:0007669"/>
    <property type="project" value="UniProtKB-UniRule"/>
</dbReference>
<dbReference type="InterPro" id="IPR043128">
    <property type="entry name" value="Rev_trsase/Diguanyl_cyclase"/>
</dbReference>
<dbReference type="Gene3D" id="3.30.70.270">
    <property type="match status" value="1"/>
</dbReference>
<dbReference type="HAMAP" id="MF_01113">
    <property type="entry name" value="DNApol_IV"/>
    <property type="match status" value="1"/>
</dbReference>
<evidence type="ECO:0000313" key="7">
    <source>
        <dbReference type="Proteomes" id="UP000199408"/>
    </source>
</evidence>
<dbReference type="InterPro" id="IPR024728">
    <property type="entry name" value="PolY_HhH_motif"/>
</dbReference>
<dbReference type="InterPro" id="IPR050116">
    <property type="entry name" value="DNA_polymerase-Y"/>
</dbReference>
<feature type="domain" description="UmuC" evidence="5">
    <location>
        <begin position="9"/>
        <end position="185"/>
    </location>
</feature>
<dbReference type="Pfam" id="PF11798">
    <property type="entry name" value="IMS_HHH"/>
    <property type="match status" value="1"/>
</dbReference>
<evidence type="ECO:0000256" key="3">
    <source>
        <dbReference type="ARBA" id="ARBA00049244"/>
    </source>
</evidence>
<dbReference type="SUPFAM" id="SSF100879">
    <property type="entry name" value="Lesion bypass DNA polymerase (Y-family), little finger domain"/>
    <property type="match status" value="1"/>
</dbReference>
<dbReference type="NCBIfam" id="NF003015">
    <property type="entry name" value="PRK03858.1"/>
    <property type="match status" value="1"/>
</dbReference>
<sequence>MFVSNEASILHADLDAFYASVEQRDDPRLRGRPVIVGGGVVLACSYEAKARGVRSAMGGGQARRLCPDAVVVPPRMAAYTAASRAVFDIFRRTTPLVEGLSIDEAFLDVGGLRRLVGPPLEIAARLRGEVSEQVGLPITVGVARTKFLAKVASGVAKPDGLLLVPPDGERDFLHPLPVERLWGVGPVTAAKLRERGIRTVGQVARLGEATLVSLVGGGAGRHLHALAHNRDPRAVQVGRRRSSMGAQHALGGGPRTPADLDAILSGLIDRVARRMRAAGRSGRTVVLRLRFADYTRATRSHTIGKATAQTAVLLDTARALLRAALPEIDRRGVTLIGVSVGNLDDAPVQPELPFAPDPGAELDAAVDAVRDRFGSAALTRATLLGRDPGLEMPRLPD</sequence>
<dbReference type="PANTHER" id="PTHR11076:SF33">
    <property type="entry name" value="DNA POLYMERASE KAPPA"/>
    <property type="match status" value="1"/>
</dbReference>
<keyword evidence="4" id="KW-0548">Nucleotidyltransferase</keyword>
<keyword evidence="4" id="KW-0239">DNA-directed DNA polymerase</keyword>